<feature type="compositionally biased region" description="Basic and acidic residues" evidence="1">
    <location>
        <begin position="473"/>
        <end position="497"/>
    </location>
</feature>
<sequence length="497" mass="54176">MFTYRDLVELDLGKLGTAVAGWKTMADELDKLRTEVYDGLVQMSDSAEWEGVNATVTKDFVRGTAKEFLDLHAEAQSIHRVLEDAHAELTHIQKQVVSLAEQAKGGDGTGGAPPAPLMVSVGVGGVVRVTELRCTPEPASQRTKDLMQWYADTITGLVAHAAEIDGAAARALKASHGGDPLNAGHATYTSLDEDQLPRAMDLASRGGKATNPQRGELRRLWESLSPTARGELWMARKNELLAAGLLDPTVKRAAPDAGSGPYDVKSPSLKDRWTREKMKMIVEGADFGGLDDASRHMAHYLGNDGDPLKLPVDKMMSDDKDFRTHIDNAVKEELPAWREQALEEFRRNGGQPVAIPVETDNRDFSFDKDTDKNWFYAVGSTRSNVTGVVTVTPDANGQPSVRLDYQANVWDRYNWDKDKGVTIVGMGVPDGELAKMHTTGLAREFDMSGSSSVKQYDLGGSTPSGQPLPAPDEPGREGTRTDPEREQQGVRDDGGHR</sequence>
<evidence type="ECO:0000256" key="1">
    <source>
        <dbReference type="SAM" id="MobiDB-lite"/>
    </source>
</evidence>
<dbReference type="RefSeq" id="WP_030326774.1">
    <property type="nucleotide sequence ID" value="NZ_JBIBDZ010000026.1"/>
</dbReference>
<protein>
    <recommendedName>
        <fullName evidence="4">WXG100 family type VII secretion target</fullName>
    </recommendedName>
</protein>
<organism evidence="2 3">
    <name type="scientific">Streptomyces flavochromogenes</name>
    <dbReference type="NCBI Taxonomy" id="68199"/>
    <lineage>
        <taxon>Bacteria</taxon>
        <taxon>Bacillati</taxon>
        <taxon>Actinomycetota</taxon>
        <taxon>Actinomycetes</taxon>
        <taxon>Kitasatosporales</taxon>
        <taxon>Streptomycetaceae</taxon>
        <taxon>Streptomyces</taxon>
    </lineage>
</organism>
<evidence type="ECO:0000313" key="3">
    <source>
        <dbReference type="Proteomes" id="UP001602370"/>
    </source>
</evidence>
<dbReference type="EMBL" id="JBIBDZ010000026">
    <property type="protein sequence ID" value="MFF5924366.1"/>
    <property type="molecule type" value="Genomic_DNA"/>
</dbReference>
<keyword evidence="3" id="KW-1185">Reference proteome</keyword>
<name>A0ABW6Y490_9ACTN</name>
<accession>A0ABW6Y490</accession>
<feature type="region of interest" description="Disordered" evidence="1">
    <location>
        <begin position="447"/>
        <end position="497"/>
    </location>
</feature>
<gene>
    <name evidence="2" type="ORF">ACFY8C_39760</name>
</gene>
<dbReference type="Proteomes" id="UP001602370">
    <property type="component" value="Unassembled WGS sequence"/>
</dbReference>
<evidence type="ECO:0000313" key="2">
    <source>
        <dbReference type="EMBL" id="MFF5924366.1"/>
    </source>
</evidence>
<proteinExistence type="predicted"/>
<reference evidence="2 3" key="1">
    <citation type="submission" date="2024-10" db="EMBL/GenBank/DDBJ databases">
        <title>The Natural Products Discovery Center: Release of the First 8490 Sequenced Strains for Exploring Actinobacteria Biosynthetic Diversity.</title>
        <authorList>
            <person name="Kalkreuter E."/>
            <person name="Kautsar S.A."/>
            <person name="Yang D."/>
            <person name="Bader C.D."/>
            <person name="Teijaro C.N."/>
            <person name="Fluegel L."/>
            <person name="Davis C.M."/>
            <person name="Simpson J.R."/>
            <person name="Lauterbach L."/>
            <person name="Steele A.D."/>
            <person name="Gui C."/>
            <person name="Meng S."/>
            <person name="Li G."/>
            <person name="Viehrig K."/>
            <person name="Ye F."/>
            <person name="Su P."/>
            <person name="Kiefer A.F."/>
            <person name="Nichols A."/>
            <person name="Cepeda A.J."/>
            <person name="Yan W."/>
            <person name="Fan B."/>
            <person name="Jiang Y."/>
            <person name="Adhikari A."/>
            <person name="Zheng C.-J."/>
            <person name="Schuster L."/>
            <person name="Cowan T.M."/>
            <person name="Smanski M.J."/>
            <person name="Chevrette M.G."/>
            <person name="De Carvalho L.P.S."/>
            <person name="Shen B."/>
        </authorList>
    </citation>
    <scope>NUCLEOTIDE SEQUENCE [LARGE SCALE GENOMIC DNA]</scope>
    <source>
        <strain evidence="2 3">NPDC012605</strain>
    </source>
</reference>
<evidence type="ECO:0008006" key="4">
    <source>
        <dbReference type="Google" id="ProtNLM"/>
    </source>
</evidence>
<comment type="caution">
    <text evidence="2">The sequence shown here is derived from an EMBL/GenBank/DDBJ whole genome shotgun (WGS) entry which is preliminary data.</text>
</comment>